<reference evidence="1" key="1">
    <citation type="submission" date="2019-11" db="EMBL/GenBank/DDBJ databases">
        <title>Nori genome reveals adaptations in red seaweeds to the harsh intertidal environment.</title>
        <authorList>
            <person name="Wang D."/>
            <person name="Mao Y."/>
        </authorList>
    </citation>
    <scope>NUCLEOTIDE SEQUENCE</scope>
    <source>
        <tissue evidence="1">Gametophyte</tissue>
    </source>
</reference>
<dbReference type="EMBL" id="CM020620">
    <property type="protein sequence ID" value="KAK1870406.1"/>
    <property type="molecule type" value="Genomic_DNA"/>
</dbReference>
<comment type="caution">
    <text evidence="1">The sequence shown here is derived from an EMBL/GenBank/DDBJ whole genome shotgun (WGS) entry which is preliminary data.</text>
</comment>
<name>A0ACC3CJD7_PYRYE</name>
<evidence type="ECO:0000313" key="1">
    <source>
        <dbReference type="EMBL" id="KAK1870406.1"/>
    </source>
</evidence>
<accession>A0ACC3CJD7</accession>
<organism evidence="1 2">
    <name type="scientific">Pyropia yezoensis</name>
    <name type="common">Susabi-nori</name>
    <name type="synonym">Porphyra yezoensis</name>
    <dbReference type="NCBI Taxonomy" id="2788"/>
    <lineage>
        <taxon>Eukaryota</taxon>
        <taxon>Rhodophyta</taxon>
        <taxon>Bangiophyceae</taxon>
        <taxon>Bangiales</taxon>
        <taxon>Bangiaceae</taxon>
        <taxon>Pyropia</taxon>
    </lineage>
</organism>
<dbReference type="Proteomes" id="UP000798662">
    <property type="component" value="Chromosome 3"/>
</dbReference>
<evidence type="ECO:0000313" key="2">
    <source>
        <dbReference type="Proteomes" id="UP000798662"/>
    </source>
</evidence>
<proteinExistence type="predicted"/>
<gene>
    <name evidence="1" type="ORF">I4F81_012866</name>
</gene>
<sequence>MGAAKDPLWAYFTATDDPRRFVCKFCTKTLFGNPTVLKKHVVSKVCSAPADVYRILLERLVSNQRKDTLGSSRHREQLVDLQRNQVEGASAGGPSMHTGSAGQAGRSGAGVGVGGGPLSRHVRSLYSRECADLDASVAAGDIIIGGDGWTDRQRNSICNVMLFTPEPLYVETDMWPEQRHTADNAAAFFMKRIEALGKRSVCAFVSDTEPKMRAVWGRLQEEYPWMLMVPCAAHCFDLLFSYLCKYGALADAVAFCNHMTQYWRNHNLPKMILERCQRSEYDGKVIQIQRPAATRWKSQLLAASSLADTQDAMEKAVVDAAFKSQCLRTGTTEQRGAAEEAAKAVRADVFTRPARNGSSCSSSAPSVAGPARSASAPPDEESEGGKVAQPKGRRRHWSEAQDVLGLKAILGVSAHVAARGTRTKRFQEAADAFNAHPQAAFTTKGKTLRDHFNQLRKQFSAADNKKASQSGQEEQLSERDKILADMVDAMDEVKRLQDAEKGTETKKSKKLAADGLVVRKLAMERHGKRVKVGDGGSGAAADALDDSAEAASTGGPSSRKRRRRDVVDPDDDDFIEVLERSESRRDQREKAQIAEAKKEREEERQFRRDELARRDAADRELRARLDRLERVQREDRDAHLAMLAEILRKLRE</sequence>
<keyword evidence="2" id="KW-1185">Reference proteome</keyword>
<protein>
    <submittedName>
        <fullName evidence="1">Uncharacterized protein</fullName>
    </submittedName>
</protein>